<reference evidence="4" key="1">
    <citation type="journal article" date="2020" name="Nat. Commun.">
        <title>Genome assembly of wild tea tree DASZ reveals pedigree and selection history of tea varieties.</title>
        <authorList>
            <person name="Zhang W."/>
            <person name="Zhang Y."/>
            <person name="Qiu H."/>
            <person name="Guo Y."/>
            <person name="Wan H."/>
            <person name="Zhang X."/>
            <person name="Scossa F."/>
            <person name="Alseekh S."/>
            <person name="Zhang Q."/>
            <person name="Wang P."/>
            <person name="Xu L."/>
            <person name="Schmidt M.H."/>
            <person name="Jia X."/>
            <person name="Li D."/>
            <person name="Zhu A."/>
            <person name="Guo F."/>
            <person name="Chen W."/>
            <person name="Ni D."/>
            <person name="Usadel B."/>
            <person name="Fernie A.R."/>
            <person name="Wen W."/>
        </authorList>
    </citation>
    <scope>NUCLEOTIDE SEQUENCE [LARGE SCALE GENOMIC DNA]</scope>
    <source>
        <strain evidence="4">cv. G240</strain>
    </source>
</reference>
<reference evidence="3 4" key="2">
    <citation type="submission" date="2020-07" db="EMBL/GenBank/DDBJ databases">
        <title>Genome assembly of wild tea tree DASZ reveals pedigree and selection history of tea varieties.</title>
        <authorList>
            <person name="Zhang W."/>
        </authorList>
    </citation>
    <scope>NUCLEOTIDE SEQUENCE [LARGE SCALE GENOMIC DNA]</scope>
    <source>
        <strain evidence="4">cv. G240</strain>
        <tissue evidence="3">Leaf</tissue>
    </source>
</reference>
<organism evidence="3 4">
    <name type="scientific">Camellia sinensis</name>
    <name type="common">Tea plant</name>
    <name type="synonym">Thea sinensis</name>
    <dbReference type="NCBI Taxonomy" id="4442"/>
    <lineage>
        <taxon>Eukaryota</taxon>
        <taxon>Viridiplantae</taxon>
        <taxon>Streptophyta</taxon>
        <taxon>Embryophyta</taxon>
        <taxon>Tracheophyta</taxon>
        <taxon>Spermatophyta</taxon>
        <taxon>Magnoliopsida</taxon>
        <taxon>eudicotyledons</taxon>
        <taxon>Gunneridae</taxon>
        <taxon>Pentapetalae</taxon>
        <taxon>asterids</taxon>
        <taxon>Ericales</taxon>
        <taxon>Theaceae</taxon>
        <taxon>Camellia</taxon>
    </lineage>
</organism>
<dbReference type="EMBL" id="JACBKZ010000007">
    <property type="protein sequence ID" value="KAF5946923.1"/>
    <property type="molecule type" value="Genomic_DNA"/>
</dbReference>
<evidence type="ECO:0000313" key="3">
    <source>
        <dbReference type="EMBL" id="KAF5946923.1"/>
    </source>
</evidence>
<evidence type="ECO:0000256" key="2">
    <source>
        <dbReference type="SAM" id="Phobius"/>
    </source>
</evidence>
<evidence type="ECO:0000256" key="1">
    <source>
        <dbReference type="SAM" id="MobiDB-lite"/>
    </source>
</evidence>
<keyword evidence="2" id="KW-1133">Transmembrane helix</keyword>
<keyword evidence="2" id="KW-0472">Membrane</keyword>
<dbReference type="AlphaFoldDB" id="A0A7J7H1T0"/>
<protein>
    <submittedName>
        <fullName evidence="3">Uncharacterized protein</fullName>
    </submittedName>
</protein>
<accession>A0A7J7H1T0</accession>
<keyword evidence="2" id="KW-0812">Transmembrane</keyword>
<dbReference type="Proteomes" id="UP000593564">
    <property type="component" value="Unassembled WGS sequence"/>
</dbReference>
<feature type="region of interest" description="Disordered" evidence="1">
    <location>
        <begin position="1"/>
        <end position="32"/>
    </location>
</feature>
<dbReference type="PANTHER" id="PTHR33919">
    <property type="entry name" value="OS09G0127700 PROTEIN"/>
    <property type="match status" value="1"/>
</dbReference>
<feature type="transmembrane region" description="Helical" evidence="2">
    <location>
        <begin position="43"/>
        <end position="60"/>
    </location>
</feature>
<dbReference type="PANTHER" id="PTHR33919:SF7">
    <property type="entry name" value="PROTEIN, PUTATIVE-RELATED"/>
    <property type="match status" value="1"/>
</dbReference>
<evidence type="ECO:0000313" key="4">
    <source>
        <dbReference type="Proteomes" id="UP000593564"/>
    </source>
</evidence>
<name>A0A7J7H1T0_CAMSI</name>
<gene>
    <name evidence="3" type="ORF">HYC85_017151</name>
</gene>
<keyword evidence="4" id="KW-1185">Reference proteome</keyword>
<proteinExistence type="predicted"/>
<sequence length="90" mass="9494">MVRSSGKVKAAEAEATPKLPQPGPHSKEVLHQQKKLPICPAKLAIGGLAFVITIGYFTLYSKKKPEATALDVAKVATGVAATAENTKPRK</sequence>
<comment type="caution">
    <text evidence="3">The sequence shown here is derived from an EMBL/GenBank/DDBJ whole genome shotgun (WGS) entry which is preliminary data.</text>
</comment>